<evidence type="ECO:0000313" key="2">
    <source>
        <dbReference type="EMBL" id="KEF39127.1"/>
    </source>
</evidence>
<dbReference type="Proteomes" id="UP000027936">
    <property type="component" value="Unassembled WGS sequence"/>
</dbReference>
<dbReference type="EMBL" id="JJRY01000004">
    <property type="protein sequence ID" value="KEF39127.1"/>
    <property type="molecule type" value="Genomic_DNA"/>
</dbReference>
<feature type="compositionally biased region" description="Basic and acidic residues" evidence="1">
    <location>
        <begin position="65"/>
        <end position="75"/>
    </location>
</feature>
<gene>
    <name evidence="2" type="ORF">M670_01516</name>
</gene>
<proteinExistence type="predicted"/>
<name>A0A072NPI4_SCHAZ</name>
<evidence type="ECO:0000313" key="3">
    <source>
        <dbReference type="Proteomes" id="UP000027936"/>
    </source>
</evidence>
<organism evidence="2 3">
    <name type="scientific">Schinkia azotoformans MEV2011</name>
    <dbReference type="NCBI Taxonomy" id="1348973"/>
    <lineage>
        <taxon>Bacteria</taxon>
        <taxon>Bacillati</taxon>
        <taxon>Bacillota</taxon>
        <taxon>Bacilli</taxon>
        <taxon>Bacillales</taxon>
        <taxon>Bacillaceae</taxon>
        <taxon>Calidifontibacillus/Schinkia group</taxon>
        <taxon>Schinkia</taxon>
    </lineage>
</organism>
<dbReference type="AlphaFoldDB" id="A0A072NPI4"/>
<evidence type="ECO:0008006" key="4">
    <source>
        <dbReference type="Google" id="ProtNLM"/>
    </source>
</evidence>
<sequence length="75" mass="9061">MNQQKVNCFKCRHFYTTWDVRFPRGCKAYGFKSRQIPSDYVQQVSGHACMKYEDKNKPPQRQIKQIKDNNRGYRI</sequence>
<reference evidence="2 3" key="1">
    <citation type="submission" date="2014-04" db="EMBL/GenBank/DDBJ databases">
        <title>Draft genome sequence of Bacillus azotoformans MEV2011, a (co-) denitrifying strain unable to grow in the presence of oxygen.</title>
        <authorList>
            <person name="Nielsen M."/>
            <person name="Schreiber L."/>
            <person name="Finster K."/>
            <person name="Schramm A."/>
        </authorList>
    </citation>
    <scope>NUCLEOTIDE SEQUENCE [LARGE SCALE GENOMIC DNA]</scope>
    <source>
        <strain evidence="2 3">MEV2011</strain>
    </source>
</reference>
<feature type="region of interest" description="Disordered" evidence="1">
    <location>
        <begin position="51"/>
        <end position="75"/>
    </location>
</feature>
<comment type="caution">
    <text evidence="2">The sequence shown here is derived from an EMBL/GenBank/DDBJ whole genome shotgun (WGS) entry which is preliminary data.</text>
</comment>
<protein>
    <recommendedName>
        <fullName evidence="4">Uracil-DNA glycosylase</fullName>
    </recommendedName>
</protein>
<accession>A0A072NPI4</accession>
<evidence type="ECO:0000256" key="1">
    <source>
        <dbReference type="SAM" id="MobiDB-lite"/>
    </source>
</evidence>